<dbReference type="CDD" id="cd03018">
    <property type="entry name" value="PRX_AhpE_like"/>
    <property type="match status" value="1"/>
</dbReference>
<proteinExistence type="predicted"/>
<dbReference type="Proteomes" id="UP001500166">
    <property type="component" value="Unassembled WGS sequence"/>
</dbReference>
<dbReference type="InterPro" id="IPR024706">
    <property type="entry name" value="Peroxiredoxin_AhpC-typ"/>
</dbReference>
<dbReference type="Pfam" id="PF00578">
    <property type="entry name" value="AhpC-TSA"/>
    <property type="match status" value="1"/>
</dbReference>
<reference evidence="6 7" key="1">
    <citation type="journal article" date="2019" name="Int. J. Syst. Evol. Microbiol.">
        <title>The Global Catalogue of Microorganisms (GCM) 10K type strain sequencing project: providing services to taxonomists for standard genome sequencing and annotation.</title>
        <authorList>
            <consortium name="The Broad Institute Genomics Platform"/>
            <consortium name="The Broad Institute Genome Sequencing Center for Infectious Disease"/>
            <person name="Wu L."/>
            <person name="Ma J."/>
        </authorList>
    </citation>
    <scope>NUCLEOTIDE SEQUENCE [LARGE SCALE GENOMIC DNA]</scope>
    <source>
        <strain evidence="6 7">JCM 15914</strain>
    </source>
</reference>
<evidence type="ECO:0000256" key="4">
    <source>
        <dbReference type="ARBA" id="ARBA00023284"/>
    </source>
</evidence>
<comment type="caution">
    <text evidence="6">The sequence shown here is derived from an EMBL/GenBank/DDBJ whole genome shotgun (WGS) entry which is preliminary data.</text>
</comment>
<dbReference type="Gene3D" id="3.40.30.10">
    <property type="entry name" value="Glutaredoxin"/>
    <property type="match status" value="1"/>
</dbReference>
<accession>A0ABN2XFM8</accession>
<dbReference type="InterPro" id="IPR036249">
    <property type="entry name" value="Thioredoxin-like_sf"/>
</dbReference>
<keyword evidence="4" id="KW-0676">Redox-active center</keyword>
<sequence>MTSVGSPAPDFTLPNQHGEAVTLSQFQGSPVVLIFFPFAFSPVCTSELCYLQDHPEVFEKSNAKVLGISTDSYFTLDAFARQESYDFELLSDFWPHGEVSRRYGVLAEDGGYANRHTVVLDSRGTVVDYFESDVMEPRQLERFEQALAKLEQY</sequence>
<keyword evidence="1" id="KW-0575">Peroxidase</keyword>
<evidence type="ECO:0000256" key="3">
    <source>
        <dbReference type="ARBA" id="ARBA00023002"/>
    </source>
</evidence>
<dbReference type="InterPro" id="IPR013766">
    <property type="entry name" value="Thioredoxin_domain"/>
</dbReference>
<dbReference type="PIRSF" id="PIRSF000239">
    <property type="entry name" value="AHPC"/>
    <property type="match status" value="1"/>
</dbReference>
<evidence type="ECO:0000313" key="7">
    <source>
        <dbReference type="Proteomes" id="UP001500166"/>
    </source>
</evidence>
<evidence type="ECO:0000313" key="6">
    <source>
        <dbReference type="EMBL" id="GAA2109301.1"/>
    </source>
</evidence>
<dbReference type="InterPro" id="IPR000866">
    <property type="entry name" value="AhpC/TSA"/>
</dbReference>
<dbReference type="PANTHER" id="PTHR43110:SF1">
    <property type="entry name" value="THIOL PEROXIDASE"/>
    <property type="match status" value="1"/>
</dbReference>
<evidence type="ECO:0000256" key="1">
    <source>
        <dbReference type="ARBA" id="ARBA00022559"/>
    </source>
</evidence>
<protein>
    <submittedName>
        <fullName evidence="6">Peroxiredoxin</fullName>
    </submittedName>
</protein>
<keyword evidence="2" id="KW-0049">Antioxidant</keyword>
<keyword evidence="3" id="KW-0560">Oxidoreductase</keyword>
<dbReference type="EMBL" id="BAAAQA010000002">
    <property type="protein sequence ID" value="GAA2109301.1"/>
    <property type="molecule type" value="Genomic_DNA"/>
</dbReference>
<dbReference type="SUPFAM" id="SSF52833">
    <property type="entry name" value="Thioredoxin-like"/>
    <property type="match status" value="1"/>
</dbReference>
<dbReference type="InterPro" id="IPR050455">
    <property type="entry name" value="Tpx_Peroxidase_subfamily"/>
</dbReference>
<dbReference type="PROSITE" id="PS51352">
    <property type="entry name" value="THIOREDOXIN_2"/>
    <property type="match status" value="1"/>
</dbReference>
<gene>
    <name evidence="6" type="ORF">GCM10009824_03160</name>
</gene>
<feature type="domain" description="Thioredoxin" evidence="5">
    <location>
        <begin position="2"/>
        <end position="152"/>
    </location>
</feature>
<dbReference type="PANTHER" id="PTHR43110">
    <property type="entry name" value="THIOL PEROXIDASE"/>
    <property type="match status" value="1"/>
</dbReference>
<evidence type="ECO:0000256" key="2">
    <source>
        <dbReference type="ARBA" id="ARBA00022862"/>
    </source>
</evidence>
<organism evidence="6 7">
    <name type="scientific">Kocuria atrinae</name>
    <dbReference type="NCBI Taxonomy" id="592377"/>
    <lineage>
        <taxon>Bacteria</taxon>
        <taxon>Bacillati</taxon>
        <taxon>Actinomycetota</taxon>
        <taxon>Actinomycetes</taxon>
        <taxon>Micrococcales</taxon>
        <taxon>Micrococcaceae</taxon>
        <taxon>Kocuria</taxon>
    </lineage>
</organism>
<name>A0ABN2XFM8_9MICC</name>
<dbReference type="RefSeq" id="WP_344223313.1">
    <property type="nucleotide sequence ID" value="NZ_BAAAQA010000002.1"/>
</dbReference>
<keyword evidence="7" id="KW-1185">Reference proteome</keyword>
<evidence type="ECO:0000259" key="5">
    <source>
        <dbReference type="PROSITE" id="PS51352"/>
    </source>
</evidence>